<proteinExistence type="inferred from homology"/>
<evidence type="ECO:0000256" key="5">
    <source>
        <dbReference type="ARBA" id="ARBA00022989"/>
    </source>
</evidence>
<feature type="transmembrane region" description="Helical" evidence="7">
    <location>
        <begin position="916"/>
        <end position="936"/>
    </location>
</feature>
<feature type="transmembrane region" description="Helical" evidence="7">
    <location>
        <begin position="50"/>
        <end position="70"/>
    </location>
</feature>
<evidence type="ECO:0000256" key="6">
    <source>
        <dbReference type="ARBA" id="ARBA00023136"/>
    </source>
</evidence>
<evidence type="ECO:0000256" key="4">
    <source>
        <dbReference type="ARBA" id="ARBA00022692"/>
    </source>
</evidence>
<feature type="transmembrane region" description="Helical" evidence="7">
    <location>
        <begin position="690"/>
        <end position="707"/>
    </location>
</feature>
<feature type="transmembrane region" description="Helical" evidence="7">
    <location>
        <begin position="220"/>
        <end position="245"/>
    </location>
</feature>
<comment type="similarity">
    <text evidence="2 7">Belongs to the XK family.</text>
</comment>
<dbReference type="PANTHER" id="PTHR16024">
    <property type="entry name" value="XK-RELATED PROTEIN"/>
    <property type="match status" value="1"/>
</dbReference>
<sequence length="1078" mass="124836">MAVQQESVTIVQIISLPVSFLSLARASVVADGVFHYDDRRNSELNMRNKLVHFATNLLVLSSRLFAAALVTASYNTGLWVFFIFAFHYIPILNLKSEFLIKTDQKLCKNTQDILLDGCYLLFEEYLQENTSFYILKPGKEIGQSFFKKVFSLLICLHGTKFVLLSVFTLIETTCPKIWAKLLHTNAQLSHLYLSSIITQNACILLVTATMVENEIKRHDIFLIVFGIILGFADPITDILTLVEFYREDHKTWFGVGLTFVFLPCFVFLLTYYVLKKSELKKVSIARRCTQVILCAANPFFPAFLKLQTLFSYLKNFTNFWRGNKVSGMDSGNSDEEAHDDLLHQSNVALLFEAALESAPQFIIQLYAMVVQQESVTIVQMVSLPVSFLSLAWASTVGDEFIHYNAGGTNAERNLIHRLLRFATHVFLLSSRLFAIALFTVRYKWWITKVLILHSMAIVVCDIIWFYPQRQCNAKVLEAARLIASYFCLHWLRDDIAVRIHEEQRKNRKKELRIMQLFSNVLFVIENITMILLFYFSHFPHTWFSLPVTICVCLFTVLGAIMRLTHFYFLSKDSRGGKMYKRLHGGGKGGICLADTIKIILVLFYETSFHTQKKLFAKLFNLWFALTLSRRFTKCLKQCVHTCSHRTDTLNYMRQVSRTVTVLFNQYFSGQVMNSNIGLEVKVEVMAKKELKWYSVFVVLFETILSIADPVTDILTLVEFYRADHKTWFGVGLTFIILPSIFFLVINLGARRRGKEEGKYKAWLKYTHILVLGFNPLLPAWLRLRTLFFYLTKLLKLRQDSDTHQMVENLDQLDKLLKSSKFAVLAEAALESAPQFIIQLYAMAVQQESVTIVQMVSLPVSFLSLAWASIVADELIQSDEGDLNFSVKDKVLHFVTHLFTLSGRLFAVALFTVRYKWWVTSVLILHCTVITICDIVWQRRDRDDPFHLVMSFCLYWLRDDLSLLGEFDGYKHLRRMQLFSNVLFVIENITMILLFYFSHFPHTWYSLPVTICVCLFAVLGAVMRLTNFYYLRRNHNQMVDQIISIKCKESDSRRSRSRNSIESLVTPPWLQQYVYETSV</sequence>
<feature type="transmembrane region" description="Helical" evidence="7">
    <location>
        <begin position="849"/>
        <end position="869"/>
    </location>
</feature>
<evidence type="ECO:0000256" key="7">
    <source>
        <dbReference type="RuleBase" id="RU910716"/>
    </source>
</evidence>
<feature type="transmembrane region" description="Helical" evidence="7">
    <location>
        <begin position="251"/>
        <end position="274"/>
    </location>
</feature>
<feature type="transmembrane region" description="Helical" evidence="7">
    <location>
        <begin position="977"/>
        <end position="996"/>
    </location>
</feature>
<feature type="transmembrane region" description="Helical" evidence="7">
    <location>
        <begin position="76"/>
        <end position="94"/>
    </location>
</feature>
<evidence type="ECO:0000256" key="3">
    <source>
        <dbReference type="ARBA" id="ARBA00022475"/>
    </source>
</evidence>
<feature type="transmembrane region" description="Helical" evidence="7">
    <location>
        <begin position="149"/>
        <end position="170"/>
    </location>
</feature>
<evidence type="ECO:0000313" key="9">
    <source>
        <dbReference type="Proteomes" id="UP001159427"/>
    </source>
</evidence>
<keyword evidence="6 7" id="KW-0472">Membrane</keyword>
<comment type="caution">
    <text evidence="7">Lacks conserved residue(s) required for the propagation of feature annotation.</text>
</comment>
<dbReference type="PANTHER" id="PTHR16024:SF6">
    <property type="entry name" value="XK-RELATED PROTEIN"/>
    <property type="match status" value="1"/>
</dbReference>
<keyword evidence="3" id="KW-1003">Cell membrane</keyword>
<evidence type="ECO:0000313" key="8">
    <source>
        <dbReference type="EMBL" id="CAH3168135.1"/>
    </source>
</evidence>
<feature type="transmembrane region" description="Helical" evidence="7">
    <location>
        <begin position="418"/>
        <end position="438"/>
    </location>
</feature>
<name>A0ABN8QP28_9CNID</name>
<protein>
    <recommendedName>
        <fullName evidence="7">XK-related protein</fullName>
    </recommendedName>
</protein>
<keyword evidence="4 7" id="KW-0812">Transmembrane</keyword>
<keyword evidence="5 7" id="KW-1133">Transmembrane helix</keyword>
<comment type="caution">
    <text evidence="8">The sequence shown here is derived from an EMBL/GenBank/DDBJ whole genome shotgun (WGS) entry which is preliminary data.</text>
</comment>
<dbReference type="Pfam" id="PF09815">
    <property type="entry name" value="XK-related"/>
    <property type="match status" value="3"/>
</dbReference>
<dbReference type="Proteomes" id="UP001159427">
    <property type="component" value="Unassembled WGS sequence"/>
</dbReference>
<comment type="subcellular location">
    <subcellularLocation>
        <location evidence="1">Cell membrane</location>
        <topology evidence="1">Multi-pass membrane protein</topology>
    </subcellularLocation>
    <subcellularLocation>
        <location evidence="7">Membrane</location>
        <topology evidence="7">Multi-pass membrane protein</topology>
    </subcellularLocation>
</comment>
<dbReference type="InterPro" id="IPR050895">
    <property type="entry name" value="XK-related_scramblase"/>
</dbReference>
<dbReference type="EMBL" id="CALNXI010001410">
    <property type="protein sequence ID" value="CAH3168135.1"/>
    <property type="molecule type" value="Genomic_DNA"/>
</dbReference>
<dbReference type="InterPro" id="IPR018629">
    <property type="entry name" value="XK-rel"/>
</dbReference>
<keyword evidence="9" id="KW-1185">Reference proteome</keyword>
<feature type="transmembrane region" description="Helical" evidence="7">
    <location>
        <begin position="1002"/>
        <end position="1022"/>
    </location>
</feature>
<feature type="transmembrane region" description="Helical" evidence="7">
    <location>
        <begin position="190"/>
        <end position="208"/>
    </location>
</feature>
<feature type="transmembrane region" description="Helical" evidence="7">
    <location>
        <begin position="444"/>
        <end position="466"/>
    </location>
</feature>
<organism evidence="8 9">
    <name type="scientific">Porites evermanni</name>
    <dbReference type="NCBI Taxonomy" id="104178"/>
    <lineage>
        <taxon>Eukaryota</taxon>
        <taxon>Metazoa</taxon>
        <taxon>Cnidaria</taxon>
        <taxon>Anthozoa</taxon>
        <taxon>Hexacorallia</taxon>
        <taxon>Scleractinia</taxon>
        <taxon>Fungiina</taxon>
        <taxon>Poritidae</taxon>
        <taxon>Porites</taxon>
    </lineage>
</organism>
<reference evidence="8 9" key="1">
    <citation type="submission" date="2022-05" db="EMBL/GenBank/DDBJ databases">
        <authorList>
            <consortium name="Genoscope - CEA"/>
            <person name="William W."/>
        </authorList>
    </citation>
    <scope>NUCLEOTIDE SEQUENCE [LARGE SCALE GENOMIC DNA]</scope>
</reference>
<feature type="transmembrane region" description="Helical" evidence="7">
    <location>
        <begin position="513"/>
        <end position="536"/>
    </location>
</feature>
<feature type="transmembrane region" description="Helical" evidence="7">
    <location>
        <begin position="727"/>
        <end position="749"/>
    </location>
</feature>
<feature type="transmembrane region" description="Helical" evidence="7">
    <location>
        <begin position="542"/>
        <end position="569"/>
    </location>
</feature>
<evidence type="ECO:0000256" key="2">
    <source>
        <dbReference type="ARBA" id="ARBA00008789"/>
    </source>
</evidence>
<feature type="transmembrane region" description="Helical" evidence="7">
    <location>
        <begin position="761"/>
        <end position="781"/>
    </location>
</feature>
<accession>A0ABN8QP28</accession>
<evidence type="ECO:0000256" key="1">
    <source>
        <dbReference type="ARBA" id="ARBA00004651"/>
    </source>
</evidence>
<feature type="transmembrane region" description="Helical" evidence="7">
    <location>
        <begin position="890"/>
        <end position="910"/>
    </location>
</feature>
<gene>
    <name evidence="8" type="ORF">PEVE_00006405</name>
</gene>